<dbReference type="Proteomes" id="UP001152049">
    <property type="component" value="Unassembled WGS sequence"/>
</dbReference>
<sequence length="258" mass="31170">MSDDGIFPGPWVEDKIETTVVLSKLEQRKFLEASLYFQCYCRLFFVGQETLFKRNKSLRELFFQAAEKSSITPRIFYCIVYYIFDQHWSMLSNVIAKLDSEEVGVQALEAESVGFDGSFTEPTTERWHMYADRFRRRTRLEMHKFIHYLLSQGSRMLFDLQSMDLCEQTRFTLQTFYQVATNHHPVILMVKGIDLLRKGTVEVDSWQPWEYIECQSYRSLETWQRAVSFWDRDRMNQLERDRDRLERLNMHFWRMQFS</sequence>
<organism evidence="1 2">
    <name type="scientific">Fusarium torreyae</name>
    <dbReference type="NCBI Taxonomy" id="1237075"/>
    <lineage>
        <taxon>Eukaryota</taxon>
        <taxon>Fungi</taxon>
        <taxon>Dikarya</taxon>
        <taxon>Ascomycota</taxon>
        <taxon>Pezizomycotina</taxon>
        <taxon>Sordariomycetes</taxon>
        <taxon>Hypocreomycetidae</taxon>
        <taxon>Hypocreales</taxon>
        <taxon>Nectriaceae</taxon>
        <taxon>Fusarium</taxon>
    </lineage>
</organism>
<evidence type="ECO:0000313" key="2">
    <source>
        <dbReference type="Proteomes" id="UP001152049"/>
    </source>
</evidence>
<evidence type="ECO:0000313" key="1">
    <source>
        <dbReference type="EMBL" id="KAJ4246835.1"/>
    </source>
</evidence>
<dbReference type="EMBL" id="JAOQAZ010000041">
    <property type="protein sequence ID" value="KAJ4246835.1"/>
    <property type="molecule type" value="Genomic_DNA"/>
</dbReference>
<name>A0A9W8V8R0_9HYPO</name>
<keyword evidence="2" id="KW-1185">Reference proteome</keyword>
<comment type="caution">
    <text evidence="1">The sequence shown here is derived from an EMBL/GenBank/DDBJ whole genome shotgun (WGS) entry which is preliminary data.</text>
</comment>
<dbReference type="AlphaFoldDB" id="A0A9W8V8R0"/>
<protein>
    <submittedName>
        <fullName evidence="1">Uncharacterized protein</fullName>
    </submittedName>
</protein>
<proteinExistence type="predicted"/>
<dbReference type="OrthoDB" id="5098625at2759"/>
<reference evidence="1" key="1">
    <citation type="submission" date="2022-09" db="EMBL/GenBank/DDBJ databases">
        <title>Fusarium specimens isolated from Avocado Roots.</title>
        <authorList>
            <person name="Stajich J."/>
            <person name="Roper C."/>
            <person name="Heimlech-Rivalta G."/>
        </authorList>
    </citation>
    <scope>NUCLEOTIDE SEQUENCE</scope>
    <source>
        <strain evidence="1">CF00136</strain>
    </source>
</reference>
<gene>
    <name evidence="1" type="ORF">NW762_013387</name>
</gene>
<accession>A0A9W8V8R0</accession>